<evidence type="ECO:0000313" key="1">
    <source>
        <dbReference type="EMBL" id="BEQ15638.1"/>
    </source>
</evidence>
<accession>A0AAU9EEV4</accession>
<dbReference type="KEGG" id="dmp:FAK_27040"/>
<sequence length="169" mass="18163">MTIARLTRKIVLVVLGLVLLTLAVAWDSPPAGGMPMVRVSFGQHQVLAEAPVSPAQRLKGLGGRQNLAPGQGMLFIFAGRALGMCMRDMKFPLDFVWLDQGKVCQIDPNVPAGGERVTVRAKVPAQMVLEVPSGWAQEHGVYVGQEVRVDLVSGQLPESLAKVIGNNRT</sequence>
<dbReference type="EMBL" id="AP028679">
    <property type="protein sequence ID" value="BEQ15638.1"/>
    <property type="molecule type" value="Genomic_DNA"/>
</dbReference>
<dbReference type="PANTHER" id="PTHR37953:SF1">
    <property type="entry name" value="UPF0127 PROTEIN MJ1496"/>
    <property type="match status" value="1"/>
</dbReference>
<dbReference type="InterPro" id="IPR003795">
    <property type="entry name" value="DUF192"/>
</dbReference>
<gene>
    <name evidence="1" type="ORF">FAK_27040</name>
</gene>
<dbReference type="Proteomes" id="UP001366166">
    <property type="component" value="Chromosome"/>
</dbReference>
<evidence type="ECO:0008006" key="3">
    <source>
        <dbReference type="Google" id="ProtNLM"/>
    </source>
</evidence>
<dbReference type="Gene3D" id="2.60.120.1140">
    <property type="entry name" value="Protein of unknown function DUF192"/>
    <property type="match status" value="1"/>
</dbReference>
<proteinExistence type="predicted"/>
<evidence type="ECO:0000313" key="2">
    <source>
        <dbReference type="Proteomes" id="UP001366166"/>
    </source>
</evidence>
<organism evidence="1 2">
    <name type="scientific">Desulfoferula mesophila</name>
    <dbReference type="NCBI Taxonomy" id="3058419"/>
    <lineage>
        <taxon>Bacteria</taxon>
        <taxon>Pseudomonadati</taxon>
        <taxon>Thermodesulfobacteriota</taxon>
        <taxon>Desulfarculia</taxon>
        <taxon>Desulfarculales</taxon>
        <taxon>Desulfarculaceae</taxon>
        <taxon>Desulfoferula</taxon>
    </lineage>
</organism>
<dbReference type="AlphaFoldDB" id="A0AAU9EEV4"/>
<name>A0AAU9EEV4_9BACT</name>
<protein>
    <recommendedName>
        <fullName evidence="3">DUF192 domain-containing protein</fullName>
    </recommendedName>
</protein>
<reference evidence="2" key="1">
    <citation type="journal article" date="2023" name="Arch. Microbiol.">
        <title>Desulfoferula mesophilus gen. nov. sp. nov., a mesophilic sulfate-reducing bacterium isolated from a brackish lake sediment.</title>
        <authorList>
            <person name="Watanabe T."/>
            <person name="Yabe T."/>
            <person name="Tsuji J.M."/>
            <person name="Fukui M."/>
        </authorList>
    </citation>
    <scope>NUCLEOTIDE SEQUENCE [LARGE SCALE GENOMIC DNA]</scope>
    <source>
        <strain evidence="2">12FAK</strain>
    </source>
</reference>
<dbReference type="InterPro" id="IPR038695">
    <property type="entry name" value="Saro_0823-like_sf"/>
</dbReference>
<dbReference type="Pfam" id="PF02643">
    <property type="entry name" value="DUF192"/>
    <property type="match status" value="1"/>
</dbReference>
<keyword evidence="2" id="KW-1185">Reference proteome</keyword>
<dbReference type="PANTHER" id="PTHR37953">
    <property type="entry name" value="UPF0127 PROTEIN MJ1496"/>
    <property type="match status" value="1"/>
</dbReference>
<dbReference type="RefSeq" id="WP_338600305.1">
    <property type="nucleotide sequence ID" value="NZ_AP028679.1"/>
</dbReference>